<proteinExistence type="predicted"/>
<feature type="domain" description="Nucleolar 27S pre-rRNA processing Urb2/Npa2 C-terminal" evidence="1">
    <location>
        <begin position="150"/>
        <end position="380"/>
    </location>
</feature>
<dbReference type="InterPro" id="IPR052609">
    <property type="entry name" value="Ribosome_Biogenesis_Reg"/>
</dbReference>
<dbReference type="Proteomes" id="UP000297245">
    <property type="component" value="Unassembled WGS sequence"/>
</dbReference>
<dbReference type="PANTHER" id="PTHR15682:SF2">
    <property type="entry name" value="UNHEALTHY RIBOSOME BIOGENESIS PROTEIN 2 HOMOLOG"/>
    <property type="match status" value="1"/>
</dbReference>
<organism evidence="2 3">
    <name type="scientific">Dendrothele bispora (strain CBS 962.96)</name>
    <dbReference type="NCBI Taxonomy" id="1314807"/>
    <lineage>
        <taxon>Eukaryota</taxon>
        <taxon>Fungi</taxon>
        <taxon>Dikarya</taxon>
        <taxon>Basidiomycota</taxon>
        <taxon>Agaricomycotina</taxon>
        <taxon>Agaricomycetes</taxon>
        <taxon>Agaricomycetidae</taxon>
        <taxon>Agaricales</taxon>
        <taxon>Agaricales incertae sedis</taxon>
        <taxon>Dendrothele</taxon>
    </lineage>
</organism>
<keyword evidence="3" id="KW-1185">Reference proteome</keyword>
<evidence type="ECO:0000313" key="3">
    <source>
        <dbReference type="Proteomes" id="UP000297245"/>
    </source>
</evidence>
<dbReference type="GO" id="GO:0005730">
    <property type="term" value="C:nucleolus"/>
    <property type="evidence" value="ECO:0007669"/>
    <property type="project" value="TreeGrafter"/>
</dbReference>
<dbReference type="AlphaFoldDB" id="A0A4S8MS47"/>
<dbReference type="OrthoDB" id="160374at2759"/>
<dbReference type="EMBL" id="ML179045">
    <property type="protein sequence ID" value="THV05973.1"/>
    <property type="molecule type" value="Genomic_DNA"/>
</dbReference>
<gene>
    <name evidence="2" type="ORF">K435DRAFT_646266</name>
</gene>
<dbReference type="InterPro" id="IPR018849">
    <property type="entry name" value="Urb2/Npa2_C"/>
</dbReference>
<protein>
    <recommendedName>
        <fullName evidence="1">Nucleolar 27S pre-rRNA processing Urb2/Npa2 C-terminal domain-containing protein</fullName>
    </recommendedName>
</protein>
<sequence length="381" mass="42700">MFGRQLIKIFALTPPTSDEQRACWAKACSSVFDILLEDFHIARPESRDEHLEIAVAVYILLYNIRIEGVLDRVDRTLSVFCHNLSIQDFTCIVNFVCKSLSQLDERSKEIIPLVHLATILMRDPPRSICLNIFNARSNLFADGSLFLRLNVLEFVATRCRDRPVTLRLPELSSIWVLITKMATGSTTHDQNTSVETFYNIISIASSLIRLRRDLVVLTIPHLGMVLRRLILSMKSPRTNLGARQSAIISKDLPIWVNASQPFGGDEGKALARLFESLATKTIPRTHVAYPSSSQKAESLAKPFSKHAAYVLKAYVQAVNDSLSTLPSPVRKELQPGLYALGGMMGDYARDALMASTTDAGEKTTLKQLWQEYEKQKYIGKG</sequence>
<reference evidence="2 3" key="1">
    <citation type="journal article" date="2019" name="Nat. Ecol. Evol.">
        <title>Megaphylogeny resolves global patterns of mushroom evolution.</title>
        <authorList>
            <person name="Varga T."/>
            <person name="Krizsan K."/>
            <person name="Foldi C."/>
            <person name="Dima B."/>
            <person name="Sanchez-Garcia M."/>
            <person name="Sanchez-Ramirez S."/>
            <person name="Szollosi G.J."/>
            <person name="Szarkandi J.G."/>
            <person name="Papp V."/>
            <person name="Albert L."/>
            <person name="Andreopoulos W."/>
            <person name="Angelini C."/>
            <person name="Antonin V."/>
            <person name="Barry K.W."/>
            <person name="Bougher N.L."/>
            <person name="Buchanan P."/>
            <person name="Buyck B."/>
            <person name="Bense V."/>
            <person name="Catcheside P."/>
            <person name="Chovatia M."/>
            <person name="Cooper J."/>
            <person name="Damon W."/>
            <person name="Desjardin D."/>
            <person name="Finy P."/>
            <person name="Geml J."/>
            <person name="Haridas S."/>
            <person name="Hughes K."/>
            <person name="Justo A."/>
            <person name="Karasinski D."/>
            <person name="Kautmanova I."/>
            <person name="Kiss B."/>
            <person name="Kocsube S."/>
            <person name="Kotiranta H."/>
            <person name="LaButti K.M."/>
            <person name="Lechner B.E."/>
            <person name="Liimatainen K."/>
            <person name="Lipzen A."/>
            <person name="Lukacs Z."/>
            <person name="Mihaltcheva S."/>
            <person name="Morgado L.N."/>
            <person name="Niskanen T."/>
            <person name="Noordeloos M.E."/>
            <person name="Ohm R.A."/>
            <person name="Ortiz-Santana B."/>
            <person name="Ovrebo C."/>
            <person name="Racz N."/>
            <person name="Riley R."/>
            <person name="Savchenko A."/>
            <person name="Shiryaev A."/>
            <person name="Soop K."/>
            <person name="Spirin V."/>
            <person name="Szebenyi C."/>
            <person name="Tomsovsky M."/>
            <person name="Tulloss R.E."/>
            <person name="Uehling J."/>
            <person name="Grigoriev I.V."/>
            <person name="Vagvolgyi C."/>
            <person name="Papp T."/>
            <person name="Martin F.M."/>
            <person name="Miettinen O."/>
            <person name="Hibbett D.S."/>
            <person name="Nagy L.G."/>
        </authorList>
    </citation>
    <scope>NUCLEOTIDE SEQUENCE [LARGE SCALE GENOMIC DNA]</scope>
    <source>
        <strain evidence="2 3">CBS 962.96</strain>
    </source>
</reference>
<dbReference type="Pfam" id="PF10441">
    <property type="entry name" value="Urb2"/>
    <property type="match status" value="1"/>
</dbReference>
<dbReference type="GO" id="GO:0042254">
    <property type="term" value="P:ribosome biogenesis"/>
    <property type="evidence" value="ECO:0007669"/>
    <property type="project" value="TreeGrafter"/>
</dbReference>
<name>A0A4S8MS47_DENBC</name>
<evidence type="ECO:0000313" key="2">
    <source>
        <dbReference type="EMBL" id="THV05973.1"/>
    </source>
</evidence>
<accession>A0A4S8MS47</accession>
<evidence type="ECO:0000259" key="1">
    <source>
        <dbReference type="Pfam" id="PF10441"/>
    </source>
</evidence>
<dbReference type="PANTHER" id="PTHR15682">
    <property type="entry name" value="UNHEALTHY RIBOSOME BIOGENESIS PROTEIN 2 HOMOLOG"/>
    <property type="match status" value="1"/>
</dbReference>